<sequence length="231" mass="25750">MITMGEFTDHGNSDSPWKLQSILGQRMQFFEFTSRAIGRSVISNNGLSSSQCNKSGNEGSGYGRSSGIREECSLTPGLTLQQIPPLPKYGINRRLGASLPNIRKNFDGRLRFNYRMHTMSERRKQEDIIERKRHIKWMALVLIDKELARLRDDTAGIMKASLSFTIKFWVTFFDDPPKENALVDALAPTREGASTLYESLAKETGTTVVPTVAPSTVPARPLASTPNIVLT</sequence>
<gene>
    <name evidence="1" type="ORF">HAX54_008676</name>
</gene>
<evidence type="ECO:0000313" key="1">
    <source>
        <dbReference type="EMBL" id="MCD7469564.1"/>
    </source>
</evidence>
<evidence type="ECO:0000313" key="2">
    <source>
        <dbReference type="Proteomes" id="UP000823775"/>
    </source>
</evidence>
<dbReference type="EMBL" id="JACEIK010001455">
    <property type="protein sequence ID" value="MCD7469564.1"/>
    <property type="molecule type" value="Genomic_DNA"/>
</dbReference>
<proteinExistence type="predicted"/>
<organism evidence="1 2">
    <name type="scientific">Datura stramonium</name>
    <name type="common">Jimsonweed</name>
    <name type="synonym">Common thornapple</name>
    <dbReference type="NCBI Taxonomy" id="4076"/>
    <lineage>
        <taxon>Eukaryota</taxon>
        <taxon>Viridiplantae</taxon>
        <taxon>Streptophyta</taxon>
        <taxon>Embryophyta</taxon>
        <taxon>Tracheophyta</taxon>
        <taxon>Spermatophyta</taxon>
        <taxon>Magnoliopsida</taxon>
        <taxon>eudicotyledons</taxon>
        <taxon>Gunneridae</taxon>
        <taxon>Pentapetalae</taxon>
        <taxon>asterids</taxon>
        <taxon>lamiids</taxon>
        <taxon>Solanales</taxon>
        <taxon>Solanaceae</taxon>
        <taxon>Solanoideae</taxon>
        <taxon>Datureae</taxon>
        <taxon>Datura</taxon>
    </lineage>
</organism>
<name>A0ABS8TF50_DATST</name>
<comment type="caution">
    <text evidence="1">The sequence shown here is derived from an EMBL/GenBank/DDBJ whole genome shotgun (WGS) entry which is preliminary data.</text>
</comment>
<keyword evidence="2" id="KW-1185">Reference proteome</keyword>
<accession>A0ABS8TF50</accession>
<reference evidence="1 2" key="1">
    <citation type="journal article" date="2021" name="BMC Genomics">
        <title>Datura genome reveals duplications of psychoactive alkaloid biosynthetic genes and high mutation rate following tissue culture.</title>
        <authorList>
            <person name="Rajewski A."/>
            <person name="Carter-House D."/>
            <person name="Stajich J."/>
            <person name="Litt A."/>
        </authorList>
    </citation>
    <scope>NUCLEOTIDE SEQUENCE [LARGE SCALE GENOMIC DNA]</scope>
    <source>
        <strain evidence="1">AR-01</strain>
    </source>
</reference>
<protein>
    <submittedName>
        <fullName evidence="1">Uncharacterized protein</fullName>
    </submittedName>
</protein>
<dbReference type="Proteomes" id="UP000823775">
    <property type="component" value="Unassembled WGS sequence"/>
</dbReference>